<organism evidence="3 4">
    <name type="scientific">candidate division KSB3 bacterium</name>
    <dbReference type="NCBI Taxonomy" id="2044937"/>
    <lineage>
        <taxon>Bacteria</taxon>
        <taxon>candidate division KSB3</taxon>
    </lineage>
</organism>
<dbReference type="Proteomes" id="UP000229740">
    <property type="component" value="Unassembled WGS sequence"/>
</dbReference>
<evidence type="ECO:0000313" key="4">
    <source>
        <dbReference type="Proteomes" id="UP000229740"/>
    </source>
</evidence>
<evidence type="ECO:0000259" key="2">
    <source>
        <dbReference type="Pfam" id="PF13439"/>
    </source>
</evidence>
<dbReference type="Pfam" id="PF13439">
    <property type="entry name" value="Glyco_transf_4"/>
    <property type="match status" value="1"/>
</dbReference>
<keyword evidence="3" id="KW-0808">Transferase</keyword>
<dbReference type="InterPro" id="IPR001296">
    <property type="entry name" value="Glyco_trans_1"/>
</dbReference>
<protein>
    <submittedName>
        <fullName evidence="3">Group 1 glycosyl transferase</fullName>
    </submittedName>
</protein>
<dbReference type="Pfam" id="PF00534">
    <property type="entry name" value="Glycos_transf_1"/>
    <property type="match status" value="1"/>
</dbReference>
<name>A0A2G6E694_9BACT</name>
<dbReference type="Gene3D" id="3.40.50.2000">
    <property type="entry name" value="Glycogen Phosphorylase B"/>
    <property type="match status" value="2"/>
</dbReference>
<sequence>MKNLCFFNSCQVWGGGEHWHYHAACWCKQQGYSVLVITNVKSELAERVSSAGLTLRQIQVSNLSALHPCKVRRVMQLLRDFRIDVLFANLPSDVKIAGLAAYLAGSPQVFYRRGTALPVKNSWLNRLIFRYFLSGVIVNSQEVKRRLLQNTTALIPEKKIHVLYNGLDPKAYKQHHVIPLYAKRNAEIVLGNAGRFVGQKGHIYLVKLAQHLKTQGVQFILLLAGKGPLEGYIRRIVKEAGLEQEVRFVGFTEDINSFLHSIDIFVSTSLHEGSSHAVLEAMSAGKAIVAFDISSLPEMVLHEQNGLLVPAGDVNALAEAVVRLLHNAGLRERMGRNGQNFIDKYFTKDTMFRQLKHIIEYGKAETFSHNHHM</sequence>
<feature type="domain" description="Glycosyl transferase family 1" evidence="1">
    <location>
        <begin position="183"/>
        <end position="340"/>
    </location>
</feature>
<evidence type="ECO:0000313" key="3">
    <source>
        <dbReference type="EMBL" id="PID57392.1"/>
    </source>
</evidence>
<gene>
    <name evidence="3" type="ORF">CSB45_07665</name>
</gene>
<accession>A0A2G6E694</accession>
<dbReference type="CDD" id="cd03801">
    <property type="entry name" value="GT4_PimA-like"/>
    <property type="match status" value="1"/>
</dbReference>
<dbReference type="PANTHER" id="PTHR12526">
    <property type="entry name" value="GLYCOSYLTRANSFERASE"/>
    <property type="match status" value="1"/>
</dbReference>
<proteinExistence type="predicted"/>
<dbReference type="SUPFAM" id="SSF53756">
    <property type="entry name" value="UDP-Glycosyltransferase/glycogen phosphorylase"/>
    <property type="match status" value="1"/>
</dbReference>
<evidence type="ECO:0000259" key="1">
    <source>
        <dbReference type="Pfam" id="PF00534"/>
    </source>
</evidence>
<feature type="domain" description="Glycosyltransferase subfamily 4-like N-terminal" evidence="2">
    <location>
        <begin position="13"/>
        <end position="169"/>
    </location>
</feature>
<reference evidence="3 4" key="1">
    <citation type="submission" date="2017-10" db="EMBL/GenBank/DDBJ databases">
        <title>Novel microbial diversity and functional potential in the marine mammal oral microbiome.</title>
        <authorList>
            <person name="Dudek N.K."/>
            <person name="Sun C.L."/>
            <person name="Burstein D."/>
            <person name="Kantor R.S."/>
            <person name="Aliaga Goltsman D.S."/>
            <person name="Bik E.M."/>
            <person name="Thomas B.C."/>
            <person name="Banfield J.F."/>
            <person name="Relman D.A."/>
        </authorList>
    </citation>
    <scope>NUCLEOTIDE SEQUENCE [LARGE SCALE GENOMIC DNA]</scope>
    <source>
        <strain evidence="3">DOLZORAL124_49_17</strain>
    </source>
</reference>
<dbReference type="InterPro" id="IPR028098">
    <property type="entry name" value="Glyco_trans_4-like_N"/>
</dbReference>
<comment type="caution">
    <text evidence="3">The sequence shown here is derived from an EMBL/GenBank/DDBJ whole genome shotgun (WGS) entry which is preliminary data.</text>
</comment>
<dbReference type="GO" id="GO:0016757">
    <property type="term" value="F:glycosyltransferase activity"/>
    <property type="evidence" value="ECO:0007669"/>
    <property type="project" value="InterPro"/>
</dbReference>
<dbReference type="AlphaFoldDB" id="A0A2G6E694"/>
<dbReference type="EMBL" id="PDPS01000027">
    <property type="protein sequence ID" value="PID57392.1"/>
    <property type="molecule type" value="Genomic_DNA"/>
</dbReference>